<dbReference type="Gene3D" id="3.40.190.10">
    <property type="entry name" value="Periplasmic binding protein-like II"/>
    <property type="match status" value="2"/>
</dbReference>
<reference evidence="3 4" key="1">
    <citation type="submission" date="2014-03" db="EMBL/GenBank/DDBJ databases">
        <title>Genomics of Bifidobacteria.</title>
        <authorList>
            <person name="Ventura M."/>
            <person name="Milani C."/>
            <person name="Lugli G.A."/>
        </authorList>
    </citation>
    <scope>NUCLEOTIDE SEQUENCE [LARGE SCALE GENOMIC DNA]</scope>
    <source>
        <strain evidence="3 4">LMG 21589</strain>
    </source>
</reference>
<dbReference type="STRING" id="158787.BSCA_2300"/>
<feature type="signal peptide" evidence="2">
    <location>
        <begin position="1"/>
        <end position="24"/>
    </location>
</feature>
<dbReference type="InterPro" id="IPR050490">
    <property type="entry name" value="Bact_solute-bd_prot1"/>
</dbReference>
<proteinExistence type="predicted"/>
<dbReference type="eggNOG" id="COG1653">
    <property type="taxonomic scope" value="Bacteria"/>
</dbReference>
<dbReference type="EMBL" id="JGZO01000011">
    <property type="protein sequence ID" value="KFI93922.1"/>
    <property type="molecule type" value="Genomic_DNA"/>
</dbReference>
<keyword evidence="1 2" id="KW-0732">Signal</keyword>
<dbReference type="PROSITE" id="PS51257">
    <property type="entry name" value="PROKAR_LIPOPROTEIN"/>
    <property type="match status" value="1"/>
</dbReference>
<name>A0A087DEH2_9BIFI</name>
<evidence type="ECO:0000313" key="3">
    <source>
        <dbReference type="EMBL" id="KFI93922.1"/>
    </source>
</evidence>
<dbReference type="Proteomes" id="UP000029033">
    <property type="component" value="Unassembled WGS sequence"/>
</dbReference>
<gene>
    <name evidence="3" type="ORF">BSCA_2300</name>
</gene>
<dbReference type="PANTHER" id="PTHR43649">
    <property type="entry name" value="ARABINOSE-BINDING PROTEIN-RELATED"/>
    <property type="match status" value="1"/>
</dbReference>
<evidence type="ECO:0000313" key="4">
    <source>
        <dbReference type="Proteomes" id="UP000029033"/>
    </source>
</evidence>
<organism evidence="3 4">
    <name type="scientific">Bifidobacterium scardovii</name>
    <dbReference type="NCBI Taxonomy" id="158787"/>
    <lineage>
        <taxon>Bacteria</taxon>
        <taxon>Bacillati</taxon>
        <taxon>Actinomycetota</taxon>
        <taxon>Actinomycetes</taxon>
        <taxon>Bifidobacteriales</taxon>
        <taxon>Bifidobacteriaceae</taxon>
        <taxon>Bifidobacterium</taxon>
    </lineage>
</organism>
<comment type="caution">
    <text evidence="3">The sequence shown here is derived from an EMBL/GenBank/DDBJ whole genome shotgun (WGS) entry which is preliminary data.</text>
</comment>
<evidence type="ECO:0000256" key="1">
    <source>
        <dbReference type="ARBA" id="ARBA00022729"/>
    </source>
</evidence>
<dbReference type="SUPFAM" id="SSF53850">
    <property type="entry name" value="Periplasmic binding protein-like II"/>
    <property type="match status" value="1"/>
</dbReference>
<keyword evidence="4" id="KW-1185">Reference proteome</keyword>
<dbReference type="PANTHER" id="PTHR43649:SF33">
    <property type="entry name" value="POLYGALACTURONAN_RHAMNOGALACTURONAN-BINDING PROTEIN YTCQ"/>
    <property type="match status" value="1"/>
</dbReference>
<accession>A0A087DEH2</accession>
<protein>
    <submittedName>
        <fullName evidence="3">Family 1 extracellular solute-binding protein</fullName>
    </submittedName>
</protein>
<dbReference type="AlphaFoldDB" id="A0A087DEH2"/>
<sequence>MARKNIMRKTLAAAGCVAMLASIAACGKSEPTTTADGKPILSIMVVKNTNQDKIENMQWAKDLEEEAGVKINWQEVSDDAWGQQKNPSASAGEIADISIRAFSAGDAVQFPGLLEDLSKHMDALPNVEEFFKQEPDAKKLVEDPQEKTFYVLPSSRGKSYAGSGQNMMINKTWLDKLGLDIPTTWDEFKTVLEAFKTQDPNGNGKADEIPMNLNALNTYGFGWYSPMLLLNSTGIVTGFNKGPSMQGIYVKGGKVANYLISDEYKSVIKFYHELISDGLIPKDWSTKASDAYYADQTSDGKTAKTGVIFGWSLSDFGDLQDQYVAMPVPAAPGVPADKVVWDGSSNQYEDSKLAISASCKNMDAALKVANLLYGEKYSIQQFLGSFGDILTKTGDHTYTVDSDGYRTKLSDNLFPGLSDRFAGWIPDDVTITGDYNADDILEVNKAFDEQRSHYDHVKDYMPDYVRADATDSTTISNNNAQLMDAAVQQAATWMTEGGIDEGWDTYVSSLKSLGLDENVQLWQKWYDIYTK</sequence>
<evidence type="ECO:0000256" key="2">
    <source>
        <dbReference type="SAM" id="SignalP"/>
    </source>
</evidence>
<feature type="chain" id="PRO_5001820038" evidence="2">
    <location>
        <begin position="25"/>
        <end position="531"/>
    </location>
</feature>